<dbReference type="EMBL" id="OQ190478">
    <property type="protein sequence ID" value="WDS51694.1"/>
    <property type="molecule type" value="Genomic_DNA"/>
</dbReference>
<sequence>MPTMTTEPRPSSATSPAPIFATPDVDYAAILAARHYPADIRDGVDLNGSARAAYARGYTDGLEAATP</sequence>
<protein>
    <submittedName>
        <fullName evidence="1">Uncharacterized protein</fullName>
    </submittedName>
</protein>
<accession>A0AAF0CDN4</accession>
<reference evidence="1 2" key="1">
    <citation type="submission" date="2023-01" db="EMBL/GenBank/DDBJ databases">
        <authorList>
            <person name="Edelman T.J."/>
            <person name="Baldwin A.R."/>
            <person name="Chauncey H.A."/>
            <person name="Connelly K.A."/>
            <person name="Daniel I."/>
            <person name="Fitzgerald E.B."/>
            <person name="McKinney B.E."/>
            <person name="Murray D.M."/>
            <person name="Parshall S."/>
            <person name="Stokes L.T."/>
            <person name="Tanaka K.N."/>
            <person name="Vinson E.C."/>
            <person name="Klevikis C."/>
            <person name="Temple L."/>
            <person name="Rinehart C.A."/>
            <person name="Garlena R.A."/>
            <person name="Russell D.A."/>
            <person name="Jacobs-Sera D."/>
            <person name="Hatfull G.F."/>
        </authorList>
    </citation>
    <scope>NUCLEOTIDE SEQUENCE [LARGE SCALE GENOMIC DNA]</scope>
</reference>
<proteinExistence type="predicted"/>
<evidence type="ECO:0000313" key="2">
    <source>
        <dbReference type="Proteomes" id="UP001215092"/>
    </source>
</evidence>
<dbReference type="Proteomes" id="UP001215092">
    <property type="component" value="Segment"/>
</dbReference>
<name>A0AAF0CDN4_9CAUD</name>
<evidence type="ECO:0000313" key="1">
    <source>
        <dbReference type="EMBL" id="WDS51694.1"/>
    </source>
</evidence>
<gene>
    <name evidence="1" type="primary">57</name>
    <name evidence="1" type="ORF">SEA_BARNSTORMER_57</name>
</gene>
<keyword evidence="2" id="KW-1185">Reference proteome</keyword>
<organism evidence="1 2">
    <name type="scientific">Microbacterium phage Barnstormer</name>
    <dbReference type="NCBI Taxonomy" id="3028491"/>
    <lineage>
        <taxon>Viruses</taxon>
        <taxon>Duplodnaviria</taxon>
        <taxon>Heunggongvirae</taxon>
        <taxon>Uroviricota</taxon>
        <taxon>Caudoviricetes</taxon>
        <taxon>Casidaviridae</taxon>
        <taxon>Barnstormervirus</taxon>
        <taxon>Barnstormervirus barnstormer</taxon>
    </lineage>
</organism>